<reference evidence="1 2" key="1">
    <citation type="submission" date="2020-08" db="EMBL/GenBank/DDBJ databases">
        <title>Genome sequencing of Purple Non-Sulfur Bacteria from various extreme environments.</title>
        <authorList>
            <person name="Mayer M."/>
        </authorList>
    </citation>
    <scope>NUCLEOTIDE SEQUENCE [LARGE SCALE GENOMIC DNA]</scope>
    <source>
        <strain evidence="1 2">JA135</strain>
    </source>
</reference>
<evidence type="ECO:0000313" key="2">
    <source>
        <dbReference type="Proteomes" id="UP000555728"/>
    </source>
</evidence>
<dbReference type="AlphaFoldDB" id="A0A7W6WL45"/>
<evidence type="ECO:0000313" key="1">
    <source>
        <dbReference type="EMBL" id="MBB4286755.1"/>
    </source>
</evidence>
<organism evidence="1 2">
    <name type="scientific">Roseospira goensis</name>
    <dbReference type="NCBI Taxonomy" id="391922"/>
    <lineage>
        <taxon>Bacteria</taxon>
        <taxon>Pseudomonadati</taxon>
        <taxon>Pseudomonadota</taxon>
        <taxon>Alphaproteobacteria</taxon>
        <taxon>Rhodospirillales</taxon>
        <taxon>Rhodospirillaceae</taxon>
        <taxon>Roseospira</taxon>
    </lineage>
</organism>
<sequence>MLGLSRKLKLDNKEALEVSLKFPKIRKNIEQYMDGSEAGDDIITRIGLGLYGILCDSRHRLIRDMPEHCLENYIIYVKPSVLRKESSIYMKEAQKNWGRNDVNHKLIGFSQILASFYFASQSWEWHRETPHDSREFESSPGYQRAVIESFVQSVLEKSGKNIP</sequence>
<dbReference type="RefSeq" id="WP_184435876.1">
    <property type="nucleotide sequence ID" value="NZ_JACIGI010000020.1"/>
</dbReference>
<dbReference type="EMBL" id="JACIGI010000020">
    <property type="protein sequence ID" value="MBB4286755.1"/>
    <property type="molecule type" value="Genomic_DNA"/>
</dbReference>
<proteinExistence type="predicted"/>
<keyword evidence="2" id="KW-1185">Reference proteome</keyword>
<comment type="caution">
    <text evidence="1">The sequence shown here is derived from an EMBL/GenBank/DDBJ whole genome shotgun (WGS) entry which is preliminary data.</text>
</comment>
<dbReference type="Proteomes" id="UP000555728">
    <property type="component" value="Unassembled WGS sequence"/>
</dbReference>
<name>A0A7W6WL45_9PROT</name>
<protein>
    <submittedName>
        <fullName evidence="1">Uncharacterized protein</fullName>
    </submittedName>
</protein>
<gene>
    <name evidence="1" type="ORF">GGD88_002492</name>
</gene>
<accession>A0A7W6WL45</accession>